<organism evidence="4">
    <name type="scientific">Anisakis simplex</name>
    <name type="common">Herring worm</name>
    <dbReference type="NCBI Taxonomy" id="6269"/>
    <lineage>
        <taxon>Eukaryota</taxon>
        <taxon>Metazoa</taxon>
        <taxon>Ecdysozoa</taxon>
        <taxon>Nematoda</taxon>
        <taxon>Chromadorea</taxon>
        <taxon>Rhabditida</taxon>
        <taxon>Spirurina</taxon>
        <taxon>Ascaridomorpha</taxon>
        <taxon>Ascaridoidea</taxon>
        <taxon>Anisakidae</taxon>
        <taxon>Anisakis</taxon>
        <taxon>Anisakis simplex complex</taxon>
    </lineage>
</organism>
<reference evidence="4" key="1">
    <citation type="submission" date="2017-02" db="UniProtKB">
        <authorList>
            <consortium name="WormBaseParasite"/>
        </authorList>
    </citation>
    <scope>IDENTIFICATION</scope>
</reference>
<evidence type="ECO:0000313" key="3">
    <source>
        <dbReference type="Proteomes" id="UP000267096"/>
    </source>
</evidence>
<dbReference type="Proteomes" id="UP000267096">
    <property type="component" value="Unassembled WGS sequence"/>
</dbReference>
<gene>
    <name evidence="2" type="ORF">ASIM_LOCUS9242</name>
</gene>
<evidence type="ECO:0000313" key="4">
    <source>
        <dbReference type="WBParaSite" id="ASIM_0000950201-mRNA-1"/>
    </source>
</evidence>
<evidence type="ECO:0000256" key="1">
    <source>
        <dbReference type="SAM" id="MobiDB-lite"/>
    </source>
</evidence>
<proteinExistence type="predicted"/>
<dbReference type="WBParaSite" id="ASIM_0000950201-mRNA-1">
    <property type="protein sequence ID" value="ASIM_0000950201-mRNA-1"/>
    <property type="gene ID" value="ASIM_0000950201"/>
</dbReference>
<reference evidence="2 3" key="2">
    <citation type="submission" date="2018-11" db="EMBL/GenBank/DDBJ databases">
        <authorList>
            <consortium name="Pathogen Informatics"/>
        </authorList>
    </citation>
    <scope>NUCLEOTIDE SEQUENCE [LARGE SCALE GENOMIC DNA]</scope>
</reference>
<name>A0A0M3JPA8_ANISI</name>
<sequence length="75" mass="8485">MIFSKLNFNFTRRKKQEQQSFSQTENQTPVESPESPPPAVICSDICLGWGIGMNSRDGTSYPEYRPESALKLPFA</sequence>
<feature type="compositionally biased region" description="Polar residues" evidence="1">
    <location>
        <begin position="1"/>
        <end position="10"/>
    </location>
</feature>
<keyword evidence="3" id="KW-1185">Reference proteome</keyword>
<feature type="compositionally biased region" description="Polar residues" evidence="1">
    <location>
        <begin position="18"/>
        <end position="28"/>
    </location>
</feature>
<accession>A0A0M3JPA8</accession>
<dbReference type="EMBL" id="UYRR01027604">
    <property type="protein sequence ID" value="VDK37972.1"/>
    <property type="molecule type" value="Genomic_DNA"/>
</dbReference>
<protein>
    <submittedName>
        <fullName evidence="2 4">Uncharacterized protein</fullName>
    </submittedName>
</protein>
<dbReference type="AlphaFoldDB" id="A0A0M3JPA8"/>
<feature type="region of interest" description="Disordered" evidence="1">
    <location>
        <begin position="1"/>
        <end position="39"/>
    </location>
</feature>
<evidence type="ECO:0000313" key="2">
    <source>
        <dbReference type="EMBL" id="VDK37972.1"/>
    </source>
</evidence>